<reference evidence="2 3" key="1">
    <citation type="submission" date="2015-10" db="EMBL/GenBank/DDBJ databases">
        <title>Draft genome sequence of Streptomyces sp. RV15, isolated from a marine sponge.</title>
        <authorList>
            <person name="Ruckert C."/>
            <person name="Abdelmohsen U.R."/>
            <person name="Winkler A."/>
            <person name="Hentschel U."/>
            <person name="Kalinowski J."/>
            <person name="Kampfer P."/>
            <person name="Glaeser S."/>
        </authorList>
    </citation>
    <scope>NUCLEOTIDE SEQUENCE [LARGE SCALE GENOMIC DNA]</scope>
    <source>
        <strain evidence="2 3">RV15</strain>
    </source>
</reference>
<sequence>MRKARVARLLVTLFAGTALVFAGPAVAQAVGQGSDAAEDVPRVEMEVREFNAIVPQPYTPDPNAYFGPYKCQLYIRDCWPTAGCGGFSIYTKLSHVREQPGYTEGVEDNSHFQATVETSRTFGCMDENGVFDRSTAFEVEEQRRMSSYYCTP</sequence>
<keyword evidence="3" id="KW-1185">Reference proteome</keyword>
<evidence type="ECO:0000313" key="2">
    <source>
        <dbReference type="EMBL" id="KUO14683.1"/>
    </source>
</evidence>
<dbReference type="OrthoDB" id="4078192at2"/>
<feature type="signal peptide" evidence="1">
    <location>
        <begin position="1"/>
        <end position="27"/>
    </location>
</feature>
<dbReference type="STRING" id="909626.AQJ91_45520"/>
<dbReference type="RefSeq" id="WP_067035340.1">
    <property type="nucleotide sequence ID" value="NZ_KQ949131.1"/>
</dbReference>
<protein>
    <submittedName>
        <fullName evidence="2">Uncharacterized protein</fullName>
    </submittedName>
</protein>
<evidence type="ECO:0000313" key="3">
    <source>
        <dbReference type="Proteomes" id="UP000053260"/>
    </source>
</evidence>
<evidence type="ECO:0000256" key="1">
    <source>
        <dbReference type="SAM" id="SignalP"/>
    </source>
</evidence>
<dbReference type="AlphaFoldDB" id="A0A101UPW1"/>
<keyword evidence="1" id="KW-0732">Signal</keyword>
<gene>
    <name evidence="2" type="ORF">AQJ91_45520</name>
</gene>
<proteinExistence type="predicted"/>
<feature type="chain" id="PRO_5007108260" evidence="1">
    <location>
        <begin position="28"/>
        <end position="152"/>
    </location>
</feature>
<dbReference type="Proteomes" id="UP000053260">
    <property type="component" value="Unassembled WGS sequence"/>
</dbReference>
<name>A0A101UPW1_9ACTN</name>
<comment type="caution">
    <text evidence="2">The sequence shown here is derived from an EMBL/GenBank/DDBJ whole genome shotgun (WGS) entry which is preliminary data.</text>
</comment>
<accession>A0A101UPW1</accession>
<dbReference type="EMBL" id="LMXB01000135">
    <property type="protein sequence ID" value="KUO14683.1"/>
    <property type="molecule type" value="Genomic_DNA"/>
</dbReference>
<organism evidence="2 3">
    <name type="scientific">Streptomyces dysideae</name>
    <dbReference type="NCBI Taxonomy" id="909626"/>
    <lineage>
        <taxon>Bacteria</taxon>
        <taxon>Bacillati</taxon>
        <taxon>Actinomycetota</taxon>
        <taxon>Actinomycetes</taxon>
        <taxon>Kitasatosporales</taxon>
        <taxon>Streptomycetaceae</taxon>
        <taxon>Streptomyces</taxon>
    </lineage>
</organism>